<dbReference type="PANTHER" id="PTHR44757">
    <property type="entry name" value="DIGUANYLATE CYCLASE DGCP"/>
    <property type="match status" value="1"/>
</dbReference>
<dbReference type="FunFam" id="3.30.70.270:FF:000001">
    <property type="entry name" value="Diguanylate cyclase domain protein"/>
    <property type="match status" value="1"/>
</dbReference>
<feature type="domain" description="EAL" evidence="4">
    <location>
        <begin position="592"/>
        <end position="846"/>
    </location>
</feature>
<dbReference type="EMBL" id="MWQO01000014">
    <property type="protein sequence ID" value="THD11256.1"/>
    <property type="molecule type" value="Genomic_DNA"/>
</dbReference>
<dbReference type="InterPro" id="IPR000014">
    <property type="entry name" value="PAS"/>
</dbReference>
<dbReference type="Proteomes" id="UP000307749">
    <property type="component" value="Unassembled WGS sequence"/>
</dbReference>
<dbReference type="OrthoDB" id="9804951at2"/>
<dbReference type="Pfam" id="PF13426">
    <property type="entry name" value="PAS_9"/>
    <property type="match status" value="1"/>
</dbReference>
<gene>
    <name evidence="6" type="ORF">B1806_03810</name>
</gene>
<dbReference type="AlphaFoldDB" id="A0A4S3KQR7"/>
<dbReference type="CDD" id="cd01949">
    <property type="entry name" value="GGDEF"/>
    <property type="match status" value="1"/>
</dbReference>
<dbReference type="Gene3D" id="3.20.20.450">
    <property type="entry name" value="EAL domain"/>
    <property type="match status" value="1"/>
</dbReference>
<evidence type="ECO:0000259" key="5">
    <source>
        <dbReference type="PROSITE" id="PS50887"/>
    </source>
</evidence>
<dbReference type="InterPro" id="IPR000700">
    <property type="entry name" value="PAS-assoc_C"/>
</dbReference>
<dbReference type="Pfam" id="PF00563">
    <property type="entry name" value="EAL"/>
    <property type="match status" value="1"/>
</dbReference>
<comment type="cofactor">
    <cofactor evidence="1">
        <name>Mg(2+)</name>
        <dbReference type="ChEBI" id="CHEBI:18420"/>
    </cofactor>
</comment>
<dbReference type="InterPro" id="IPR035965">
    <property type="entry name" value="PAS-like_dom_sf"/>
</dbReference>
<dbReference type="NCBIfam" id="TIGR00254">
    <property type="entry name" value="GGDEF"/>
    <property type="match status" value="1"/>
</dbReference>
<dbReference type="InterPro" id="IPR001633">
    <property type="entry name" value="EAL_dom"/>
</dbReference>
<evidence type="ECO:0000256" key="1">
    <source>
        <dbReference type="ARBA" id="ARBA00001946"/>
    </source>
</evidence>
<dbReference type="InterPro" id="IPR013767">
    <property type="entry name" value="PAS_fold"/>
</dbReference>
<dbReference type="GO" id="GO:0003824">
    <property type="term" value="F:catalytic activity"/>
    <property type="evidence" value="ECO:0007669"/>
    <property type="project" value="UniProtKB-ARBA"/>
</dbReference>
<feature type="domain" description="PAC" evidence="3">
    <location>
        <begin position="368"/>
        <end position="418"/>
    </location>
</feature>
<feature type="domain" description="PAS" evidence="2">
    <location>
        <begin position="301"/>
        <end position="345"/>
    </location>
</feature>
<sequence length="849" mass="92875">MDNRTTIAISAESHADPASALPFASGARDLSWAPRLRSAQPERSSGCMHAIPPESDDWRSLAIEHAVDGWLLTDGAIVQDCNPQAEQILGLERAALIGRKLRDVAPGAKALIQAAKANKGDVTAEWPVFVVRADGSRIRTHMTIGALRRAGTQRFALRIRSTPTARSRGAFGSSMDQSYLQALFDHSPEAIVVLDQTSRVLVANPKFQTLFGYDAEEALGQDIDALIVPESLRAEALGLNRTALTGMDAEHQTLRRRKDGSVLPVSILAAPIVHDGHVVAFYSIYRDLSPLQDIATRLEQTQTRLDVVFSQAPIALFILDESATFTFIAGKAMETAGLTSTQLLGHCAYDLFKEFPDILSAVGQALRGERSTTVTAFRGLTYEIQCSPVRDAAGTGVGIFGLVRDVTETQLARQQLEFMAHHDLLTNLPNRALFNDRLQEALHRAKRRGTHVALLFFDLDGFKQVNDTLGHPTGDRLLQWVAQVARGAIRDMDTVARLGGDEFAVLVEDIDTPVGAAAVAQRVLESLGQPFADGEHQIATSASIGISLYPNDGLDPESLFKAADMAMYRAKAGGRNRFEFFASDLGTTATTIFTKTALMRQALEHDGFVLHYQPTVRLMDGCITGVEALIRLRQPDGQLMPPLEFIALAEETGLIVPIGRWVAHEACRQWKAWQAAGNLNLRMAFNLSAREFHDAACVRAIGDALKTHDVPGDQFMVEITESMMFPDPIRARALLEELRGMHIAVAIDDFGTGYSSLAHLRNLPADFLKIDQSFVAGIPADEKICGIVRTIMAMARGLNLQVIAEGVETDAQLQYLRELACDEVQGYLLARPLPAAEFAHWLEIRRARG</sequence>
<dbReference type="Pfam" id="PF00990">
    <property type="entry name" value="GGDEF"/>
    <property type="match status" value="1"/>
</dbReference>
<evidence type="ECO:0000313" key="6">
    <source>
        <dbReference type="EMBL" id="THD11256.1"/>
    </source>
</evidence>
<dbReference type="InterPro" id="IPR013656">
    <property type="entry name" value="PAS_4"/>
</dbReference>
<dbReference type="SMART" id="SM00267">
    <property type="entry name" value="GGDEF"/>
    <property type="match status" value="1"/>
</dbReference>
<dbReference type="PROSITE" id="PS50883">
    <property type="entry name" value="EAL"/>
    <property type="match status" value="1"/>
</dbReference>
<dbReference type="GO" id="GO:0006355">
    <property type="term" value="P:regulation of DNA-templated transcription"/>
    <property type="evidence" value="ECO:0007669"/>
    <property type="project" value="InterPro"/>
</dbReference>
<dbReference type="InterPro" id="IPR035919">
    <property type="entry name" value="EAL_sf"/>
</dbReference>
<feature type="domain" description="PAC" evidence="3">
    <location>
        <begin position="247"/>
        <end position="300"/>
    </location>
</feature>
<dbReference type="SUPFAM" id="SSF55785">
    <property type="entry name" value="PYP-like sensor domain (PAS domain)"/>
    <property type="match status" value="3"/>
</dbReference>
<dbReference type="Gene3D" id="3.30.450.20">
    <property type="entry name" value="PAS domain"/>
    <property type="match status" value="3"/>
</dbReference>
<dbReference type="InterPro" id="IPR029787">
    <property type="entry name" value="Nucleotide_cyclase"/>
</dbReference>
<comment type="caution">
    <text evidence="6">The sequence shown here is derived from an EMBL/GenBank/DDBJ whole genome shotgun (WGS) entry which is preliminary data.</text>
</comment>
<dbReference type="PROSITE" id="PS50112">
    <property type="entry name" value="PAS"/>
    <property type="match status" value="2"/>
</dbReference>
<dbReference type="SMART" id="SM00052">
    <property type="entry name" value="EAL"/>
    <property type="match status" value="1"/>
</dbReference>
<dbReference type="Pfam" id="PF00989">
    <property type="entry name" value="PAS"/>
    <property type="match status" value="1"/>
</dbReference>
<dbReference type="InterPro" id="IPR000160">
    <property type="entry name" value="GGDEF_dom"/>
</dbReference>
<dbReference type="InterPro" id="IPR043128">
    <property type="entry name" value="Rev_trsase/Diguanyl_cyclase"/>
</dbReference>
<proteinExistence type="predicted"/>
<name>A0A4S3KQR7_9GAMM</name>
<feature type="domain" description="PAS" evidence="2">
    <location>
        <begin position="176"/>
        <end position="231"/>
    </location>
</feature>
<dbReference type="Pfam" id="PF08448">
    <property type="entry name" value="PAS_4"/>
    <property type="match status" value="1"/>
</dbReference>
<dbReference type="PROSITE" id="PS50113">
    <property type="entry name" value="PAC"/>
    <property type="match status" value="2"/>
</dbReference>
<dbReference type="CDD" id="cd01948">
    <property type="entry name" value="EAL"/>
    <property type="match status" value="1"/>
</dbReference>
<dbReference type="InterPro" id="IPR052155">
    <property type="entry name" value="Biofilm_reg_signaling"/>
</dbReference>
<dbReference type="PROSITE" id="PS50887">
    <property type="entry name" value="GGDEF"/>
    <property type="match status" value="1"/>
</dbReference>
<evidence type="ECO:0008006" key="8">
    <source>
        <dbReference type="Google" id="ProtNLM"/>
    </source>
</evidence>
<feature type="domain" description="GGDEF" evidence="5">
    <location>
        <begin position="450"/>
        <end position="583"/>
    </location>
</feature>
<dbReference type="PANTHER" id="PTHR44757:SF2">
    <property type="entry name" value="BIOFILM ARCHITECTURE MAINTENANCE PROTEIN MBAA"/>
    <property type="match status" value="1"/>
</dbReference>
<dbReference type="SUPFAM" id="SSF141868">
    <property type="entry name" value="EAL domain-like"/>
    <property type="match status" value="1"/>
</dbReference>
<evidence type="ECO:0000259" key="4">
    <source>
        <dbReference type="PROSITE" id="PS50883"/>
    </source>
</evidence>
<dbReference type="SUPFAM" id="SSF55073">
    <property type="entry name" value="Nucleotide cyclase"/>
    <property type="match status" value="1"/>
</dbReference>
<evidence type="ECO:0000259" key="3">
    <source>
        <dbReference type="PROSITE" id="PS50113"/>
    </source>
</evidence>
<dbReference type="STRING" id="993689.GCA_002077135_00148"/>
<keyword evidence="7" id="KW-1185">Reference proteome</keyword>
<dbReference type="SMART" id="SM00091">
    <property type="entry name" value="PAS"/>
    <property type="match status" value="3"/>
</dbReference>
<reference evidence="6 7" key="1">
    <citation type="submission" date="2017-02" db="EMBL/GenBank/DDBJ databases">
        <title>Whole genome sequencing of Metallibacterium scheffleri DSM 24874 (T).</title>
        <authorList>
            <person name="Kumar S."/>
            <person name="Patil P."/>
            <person name="Patil P.B."/>
        </authorList>
    </citation>
    <scope>NUCLEOTIDE SEQUENCE [LARGE SCALE GENOMIC DNA]</scope>
    <source>
        <strain evidence="6 7">DSM 24874</strain>
    </source>
</reference>
<evidence type="ECO:0000313" key="7">
    <source>
        <dbReference type="Proteomes" id="UP000307749"/>
    </source>
</evidence>
<evidence type="ECO:0000259" key="2">
    <source>
        <dbReference type="PROSITE" id="PS50112"/>
    </source>
</evidence>
<organism evidence="6 7">
    <name type="scientific">Metallibacterium scheffleri</name>
    <dbReference type="NCBI Taxonomy" id="993689"/>
    <lineage>
        <taxon>Bacteria</taxon>
        <taxon>Pseudomonadati</taxon>
        <taxon>Pseudomonadota</taxon>
        <taxon>Gammaproteobacteria</taxon>
        <taxon>Lysobacterales</taxon>
        <taxon>Rhodanobacteraceae</taxon>
        <taxon>Metallibacterium</taxon>
    </lineage>
</organism>
<dbReference type="CDD" id="cd00130">
    <property type="entry name" value="PAS"/>
    <property type="match status" value="2"/>
</dbReference>
<accession>A0A4S3KQR7</accession>
<protein>
    <recommendedName>
        <fullName evidence="8">GGDEF domain-containing protein</fullName>
    </recommendedName>
</protein>
<dbReference type="NCBIfam" id="TIGR00229">
    <property type="entry name" value="sensory_box"/>
    <property type="match status" value="3"/>
</dbReference>
<dbReference type="Gene3D" id="3.30.70.270">
    <property type="match status" value="1"/>
</dbReference>